<accession>A0A7F5R2Q8</accession>
<dbReference type="InParanoid" id="A0A7F5R2Q8"/>
<evidence type="ECO:0000256" key="2">
    <source>
        <dbReference type="SAM" id="Phobius"/>
    </source>
</evidence>
<feature type="region of interest" description="Disordered" evidence="1">
    <location>
        <begin position="374"/>
        <end position="410"/>
    </location>
</feature>
<feature type="transmembrane region" description="Helical" evidence="2">
    <location>
        <begin position="12"/>
        <end position="29"/>
    </location>
</feature>
<evidence type="ECO:0000313" key="3">
    <source>
        <dbReference type="Proteomes" id="UP000192223"/>
    </source>
</evidence>
<evidence type="ECO:0000313" key="4">
    <source>
        <dbReference type="RefSeq" id="XP_025829712.1"/>
    </source>
</evidence>
<feature type="region of interest" description="Disordered" evidence="1">
    <location>
        <begin position="279"/>
        <end position="316"/>
    </location>
</feature>
<keyword evidence="2" id="KW-0472">Membrane</keyword>
<organism evidence="3 4">
    <name type="scientific">Agrilus planipennis</name>
    <name type="common">Emerald ash borer</name>
    <name type="synonym">Agrilus marcopoli</name>
    <dbReference type="NCBI Taxonomy" id="224129"/>
    <lineage>
        <taxon>Eukaryota</taxon>
        <taxon>Metazoa</taxon>
        <taxon>Ecdysozoa</taxon>
        <taxon>Arthropoda</taxon>
        <taxon>Hexapoda</taxon>
        <taxon>Insecta</taxon>
        <taxon>Pterygota</taxon>
        <taxon>Neoptera</taxon>
        <taxon>Endopterygota</taxon>
        <taxon>Coleoptera</taxon>
        <taxon>Polyphaga</taxon>
        <taxon>Elateriformia</taxon>
        <taxon>Buprestoidea</taxon>
        <taxon>Buprestidae</taxon>
        <taxon>Agrilinae</taxon>
        <taxon>Agrilus</taxon>
    </lineage>
</organism>
<proteinExistence type="predicted"/>
<keyword evidence="2" id="KW-1133">Transmembrane helix</keyword>
<name>A0A7F5R2Q8_AGRPL</name>
<feature type="compositionally biased region" description="Basic and acidic residues" evidence="1">
    <location>
        <begin position="300"/>
        <end position="310"/>
    </location>
</feature>
<evidence type="ECO:0000256" key="1">
    <source>
        <dbReference type="SAM" id="MobiDB-lite"/>
    </source>
</evidence>
<dbReference type="KEGG" id="apln:112904284"/>
<feature type="transmembrane region" description="Helical" evidence="2">
    <location>
        <begin position="80"/>
        <end position="103"/>
    </location>
</feature>
<feature type="region of interest" description="Disordered" evidence="1">
    <location>
        <begin position="586"/>
        <end position="619"/>
    </location>
</feature>
<sequence>MLKYSDEKLAILIGVPIVTFILIWTIAIFHKNRRKWGPYDIVIVSIIVQSILRNVASVVYTSWLVVRQANMSMEVCSGTVWIFNSVHTFQASSLTTLAVIALFSTKLETKQLSIRQYLMRTHIVYHMFCLTTLCACVGVAAILAQEIPPSSHNATNTGFDFLKDAYQNVYTQCLFMPFQLDVKYSVFILTLHVFLTVVSGSCLIWILIIVVRVRRKNFSYLKKSASDLSDLSLASMVNVNENLQGGKGTYDTYTIHKGCNIDGYGNCCENHSNGQVSNSNIGWSSDPSATVSSSNSRRPCLNEHGQRLKEEDPDGTGLQTMYPVLTVCYLFNHIPVICEGILLEALVEKEIVMAARPVAATQVVQPGVSFADKVRGGKQTSGKPTTAKAPKPSRPVQKGTIKTAKPGNKAASKQKGVAVIVRSHDKKLSADEVKAKVLAVGGALGRVRVCALRRVKEGVVIETKTPEEAEELLKSEELQKQGLTAATPQKIGPKILIKDVPSALTDEEILRDLQAKNLEGVVSPEEFASRVTIRGRRKAPAVRKGESGACTTKECWVTLEVTPQVKESVLRERRVYLGMQSCRVEDTDDHPAEAQSPRFASAVERRDTSERPATGQLAV</sequence>
<dbReference type="GeneID" id="112904284"/>
<reference evidence="4" key="1">
    <citation type="submission" date="2025-08" db="UniProtKB">
        <authorList>
            <consortium name="RefSeq"/>
        </authorList>
    </citation>
    <scope>IDENTIFICATION</scope>
    <source>
        <tissue evidence="4">Entire body</tissue>
    </source>
</reference>
<dbReference type="Proteomes" id="UP000192223">
    <property type="component" value="Unplaced"/>
</dbReference>
<keyword evidence="2" id="KW-0812">Transmembrane</keyword>
<keyword evidence="3" id="KW-1185">Reference proteome</keyword>
<feature type="transmembrane region" description="Helical" evidence="2">
    <location>
        <begin position="41"/>
        <end position="60"/>
    </location>
</feature>
<dbReference type="RefSeq" id="XP_025829712.1">
    <property type="nucleotide sequence ID" value="XM_025973927.1"/>
</dbReference>
<protein>
    <submittedName>
        <fullName evidence="4">Uncharacterized protein LOC112904284</fullName>
    </submittedName>
</protein>
<feature type="compositionally biased region" description="Polar residues" evidence="1">
    <location>
        <begin position="279"/>
        <end position="297"/>
    </location>
</feature>
<dbReference type="OrthoDB" id="6369020at2759"/>
<feature type="transmembrane region" description="Helical" evidence="2">
    <location>
        <begin position="123"/>
        <end position="144"/>
    </location>
</feature>
<feature type="transmembrane region" description="Helical" evidence="2">
    <location>
        <begin position="184"/>
        <end position="213"/>
    </location>
</feature>
<dbReference type="AlphaFoldDB" id="A0A7F5R2Q8"/>
<gene>
    <name evidence="4" type="primary">LOC112904284</name>
</gene>